<name>A0A3M2S772_9HYPO</name>
<dbReference type="AlphaFoldDB" id="A0A3M2S772"/>
<protein>
    <submittedName>
        <fullName evidence="2">Uncharacterized protein</fullName>
    </submittedName>
</protein>
<evidence type="ECO:0000313" key="3">
    <source>
        <dbReference type="Proteomes" id="UP000277212"/>
    </source>
</evidence>
<sequence>MLIKTHERVLVRSSQEERGDERNKFTARLQEPACSLPMDCGQLTLGATHQRQRDLRSVRHKSLPNGFVRPQ</sequence>
<keyword evidence="3" id="KW-1185">Reference proteome</keyword>
<proteinExistence type="predicted"/>
<organism evidence="2 3">
    <name type="scientific">Fusarium kuroshium</name>
    <dbReference type="NCBI Taxonomy" id="2010991"/>
    <lineage>
        <taxon>Eukaryota</taxon>
        <taxon>Fungi</taxon>
        <taxon>Dikarya</taxon>
        <taxon>Ascomycota</taxon>
        <taxon>Pezizomycotina</taxon>
        <taxon>Sordariomycetes</taxon>
        <taxon>Hypocreomycetidae</taxon>
        <taxon>Hypocreales</taxon>
        <taxon>Nectriaceae</taxon>
        <taxon>Fusarium</taxon>
        <taxon>Fusarium solani species complex</taxon>
    </lineage>
</organism>
<evidence type="ECO:0000313" key="2">
    <source>
        <dbReference type="EMBL" id="RMJ13369.1"/>
    </source>
</evidence>
<dbReference type="Proteomes" id="UP000277212">
    <property type="component" value="Unassembled WGS sequence"/>
</dbReference>
<evidence type="ECO:0000256" key="1">
    <source>
        <dbReference type="SAM" id="MobiDB-lite"/>
    </source>
</evidence>
<reference evidence="2 3" key="1">
    <citation type="submission" date="2017-06" db="EMBL/GenBank/DDBJ databases">
        <title>Comparative genomic analysis of Ambrosia Fusariam Clade fungi.</title>
        <authorList>
            <person name="Stajich J.E."/>
            <person name="Carrillo J."/>
            <person name="Kijimoto T."/>
            <person name="Eskalen A."/>
            <person name="O'Donnell K."/>
            <person name="Kasson M."/>
        </authorList>
    </citation>
    <scope>NUCLEOTIDE SEQUENCE [LARGE SCALE GENOMIC DNA]</scope>
    <source>
        <strain evidence="2">UCR3666</strain>
    </source>
</reference>
<comment type="caution">
    <text evidence="2">The sequence shown here is derived from an EMBL/GenBank/DDBJ whole genome shotgun (WGS) entry which is preliminary data.</text>
</comment>
<dbReference type="EMBL" id="NKUJ01000110">
    <property type="protein sequence ID" value="RMJ13369.1"/>
    <property type="molecule type" value="Genomic_DNA"/>
</dbReference>
<accession>A0A3M2S772</accession>
<feature type="region of interest" description="Disordered" evidence="1">
    <location>
        <begin position="1"/>
        <end position="23"/>
    </location>
</feature>
<gene>
    <name evidence="2" type="ORF">CDV36_006966</name>
</gene>
<feature type="region of interest" description="Disordered" evidence="1">
    <location>
        <begin position="50"/>
        <end position="71"/>
    </location>
</feature>